<dbReference type="PANTHER" id="PTHR43182">
    <property type="entry name" value="COBALT-PRECORRIN-6B C(15)-METHYLTRANSFERASE (DECARBOXYLATING)"/>
    <property type="match status" value="1"/>
</dbReference>
<dbReference type="CDD" id="cd02440">
    <property type="entry name" value="AdoMet_MTases"/>
    <property type="match status" value="1"/>
</dbReference>
<proteinExistence type="inferred from homology"/>
<dbReference type="HAMAP" id="MF_00786">
    <property type="entry name" value="CbiT"/>
    <property type="match status" value="1"/>
</dbReference>
<dbReference type="GO" id="GO:0008276">
    <property type="term" value="F:protein methyltransferase activity"/>
    <property type="evidence" value="ECO:0007669"/>
    <property type="project" value="InterPro"/>
</dbReference>
<dbReference type="EC" id="2.1.1.196" evidence="5"/>
<keyword evidence="1 5" id="KW-0169">Cobalamin biosynthesis</keyword>
<dbReference type="InterPro" id="IPR023475">
    <property type="entry name" value="CbiT"/>
</dbReference>
<feature type="binding site" evidence="5">
    <location>
        <position position="50"/>
    </location>
    <ligand>
        <name>S-adenosyl-L-methionine</name>
        <dbReference type="ChEBI" id="CHEBI:59789"/>
    </ligand>
</feature>
<evidence type="ECO:0000256" key="4">
    <source>
        <dbReference type="ARBA" id="ARBA00022691"/>
    </source>
</evidence>
<comment type="similarity">
    <text evidence="5">Belongs to the methyltransferase superfamily. Archaeal-type CbiT family.</text>
</comment>
<feature type="binding site" evidence="5">
    <location>
        <begin position="26"/>
        <end position="30"/>
    </location>
    <ligand>
        <name>S-adenosyl-L-methionine</name>
        <dbReference type="ChEBI" id="CHEBI:59789"/>
    </ligand>
</feature>
<gene>
    <name evidence="5" type="primary">cbiT</name>
    <name evidence="6" type="ORF">B9Q01_05335</name>
</gene>
<evidence type="ECO:0000256" key="3">
    <source>
        <dbReference type="ARBA" id="ARBA00022679"/>
    </source>
</evidence>
<dbReference type="UniPathway" id="UPA00148">
    <property type="reaction ID" value="UER00229"/>
</dbReference>
<dbReference type="GO" id="GO:0043776">
    <property type="term" value="F:cobalt-precorrin-6B C5-methyltransferase activity"/>
    <property type="evidence" value="ECO:0007669"/>
    <property type="project" value="RHEA"/>
</dbReference>
<reference evidence="6 7" key="1">
    <citation type="submission" date="2017-04" db="EMBL/GenBank/DDBJ databases">
        <title>Novel microbial lineages endemic to geothermal iron-oxide mats fill important gaps in the evolutionary history of Archaea.</title>
        <authorList>
            <person name="Jay Z.J."/>
            <person name="Beam J.P."/>
            <person name="Dlakic M."/>
            <person name="Rusch D.B."/>
            <person name="Kozubal M.A."/>
            <person name="Inskeep W.P."/>
        </authorList>
    </citation>
    <scope>NUCLEOTIDE SEQUENCE [LARGE SCALE GENOMIC DNA]</scope>
    <source>
        <strain evidence="6">OSP_D</strain>
    </source>
</reference>
<dbReference type="AlphaFoldDB" id="A0A2R6AA26"/>
<organism evidence="6 7">
    <name type="scientific">Candidatus Marsarchaeota G1 archaeon OSP_D</name>
    <dbReference type="NCBI Taxonomy" id="1978155"/>
    <lineage>
        <taxon>Archaea</taxon>
        <taxon>Candidatus Marsarchaeota</taxon>
        <taxon>Candidatus Marsarchaeota group 1</taxon>
    </lineage>
</organism>
<evidence type="ECO:0000313" key="6">
    <source>
        <dbReference type="EMBL" id="PSN83270.1"/>
    </source>
</evidence>
<dbReference type="InterPro" id="IPR029063">
    <property type="entry name" value="SAM-dependent_MTases_sf"/>
</dbReference>
<dbReference type="GO" id="GO:0019251">
    <property type="term" value="P:anaerobic cobalamin biosynthetic process"/>
    <property type="evidence" value="ECO:0007669"/>
    <property type="project" value="UniProtKB-UniRule"/>
</dbReference>
<comment type="pathway">
    <text evidence="5">Cofactor biosynthesis; adenosylcobalamin biosynthesis; cob(II)yrinate a,c-diamide from sirohydrochlorin (anaerobic route): step 8/10.</text>
</comment>
<name>A0A2R6AA26_9ARCH</name>
<dbReference type="InterPro" id="IPR014008">
    <property type="entry name" value="Cbl_synth_MTase_CbiT"/>
</dbReference>
<protein>
    <recommendedName>
        <fullName evidence="5">Probable cobalt-precorrin-6B C(15)-methyltransferase (decarboxylating)</fullName>
        <ecNumber evidence="5">2.1.1.196</ecNumber>
    </recommendedName>
</protein>
<keyword evidence="4 5" id="KW-0949">S-adenosyl-L-methionine</keyword>
<evidence type="ECO:0000313" key="7">
    <source>
        <dbReference type="Proteomes" id="UP000240880"/>
    </source>
</evidence>
<dbReference type="Proteomes" id="UP000240880">
    <property type="component" value="Unassembled WGS sequence"/>
</dbReference>
<evidence type="ECO:0000256" key="2">
    <source>
        <dbReference type="ARBA" id="ARBA00022603"/>
    </source>
</evidence>
<dbReference type="GO" id="GO:0032259">
    <property type="term" value="P:methylation"/>
    <property type="evidence" value="ECO:0007669"/>
    <property type="project" value="UniProtKB-KW"/>
</dbReference>
<comment type="caution">
    <text evidence="6">The sequence shown here is derived from an EMBL/GenBank/DDBJ whole genome shotgun (WGS) entry which is preliminary data.</text>
</comment>
<comment type="function">
    <text evidence="5">Catalyzes the methylation of C-15 in cobalt-precorrin-6B followed by the decarboxylation of C-12 to form cobalt-precorrin-7.</text>
</comment>
<dbReference type="Gene3D" id="3.40.50.150">
    <property type="entry name" value="Vaccinia Virus protein VP39"/>
    <property type="match status" value="1"/>
</dbReference>
<dbReference type="InterPro" id="IPR050714">
    <property type="entry name" value="Cobalamin_biosynth_MTase"/>
</dbReference>
<feature type="binding site" evidence="5">
    <location>
        <position position="2"/>
    </location>
    <ligand>
        <name>S-adenosyl-L-methionine</name>
        <dbReference type="ChEBI" id="CHEBI:59789"/>
    </ligand>
</feature>
<keyword evidence="3 5" id="KW-0808">Transferase</keyword>
<keyword evidence="2 5" id="KW-0489">Methyltransferase</keyword>
<dbReference type="SUPFAM" id="SSF53335">
    <property type="entry name" value="S-adenosyl-L-methionine-dependent methyltransferases"/>
    <property type="match status" value="1"/>
</dbReference>
<evidence type="ECO:0000256" key="1">
    <source>
        <dbReference type="ARBA" id="ARBA00022573"/>
    </source>
</evidence>
<evidence type="ECO:0000256" key="5">
    <source>
        <dbReference type="HAMAP-Rule" id="MF_00786"/>
    </source>
</evidence>
<feature type="binding site" evidence="5">
    <location>
        <position position="79"/>
    </location>
    <ligand>
        <name>S-adenosyl-L-methionine</name>
        <dbReference type="ChEBI" id="CHEBI:59789"/>
    </ligand>
</feature>
<accession>A0A2R6AA26</accession>
<dbReference type="NCBIfam" id="TIGR02469">
    <property type="entry name" value="CbiT"/>
    <property type="match status" value="1"/>
</dbReference>
<dbReference type="EMBL" id="NEXC01000030">
    <property type="protein sequence ID" value="PSN83270.1"/>
    <property type="molecule type" value="Genomic_DNA"/>
</dbReference>
<comment type="catalytic activity">
    <reaction evidence="5">
        <text>Co-precorrin-6B + S-adenosyl-L-methionine = Co-precorrin-7 + S-adenosyl-L-homocysteine + CO2</text>
        <dbReference type="Rhea" id="RHEA:36067"/>
        <dbReference type="ChEBI" id="CHEBI:16526"/>
        <dbReference type="ChEBI" id="CHEBI:57856"/>
        <dbReference type="ChEBI" id="CHEBI:59789"/>
        <dbReference type="ChEBI" id="CHEBI:70791"/>
        <dbReference type="ChEBI" id="CHEBI:72780"/>
        <dbReference type="EC" id="2.1.1.196"/>
    </reaction>
</comment>
<dbReference type="PANTHER" id="PTHR43182:SF1">
    <property type="entry name" value="COBALT-PRECORRIN-7 C(5)-METHYLTRANSFERASE"/>
    <property type="match status" value="1"/>
</dbReference>
<sequence length="176" mass="19148">MTKEEIRAITLSKARLKAGDTVVDVGSGSGSITVEAALLTQPNGLVYAVDHDERAVELTKRNCERFGVLEHVRILKAHAPEALLELPRFDCVIIGGGSEVLREILEACKLKGCERIVINAILVETAYRALESLKQLGFKQVEATYVFVAKGKQTKFGTALLSRNPVMVISASLGER</sequence>
<dbReference type="Pfam" id="PF06325">
    <property type="entry name" value="PrmA"/>
    <property type="match status" value="1"/>
</dbReference>